<reference evidence="2" key="1">
    <citation type="journal article" date="2014" name="Int. J. Syst. Evol. Microbiol.">
        <title>Complete genome sequence of Corynebacterium casei LMG S-19264T (=DSM 44701T), isolated from a smear-ripened cheese.</title>
        <authorList>
            <consortium name="US DOE Joint Genome Institute (JGI-PGF)"/>
            <person name="Walter F."/>
            <person name="Albersmeier A."/>
            <person name="Kalinowski J."/>
            <person name="Ruckert C."/>
        </authorList>
    </citation>
    <scope>NUCLEOTIDE SEQUENCE</scope>
    <source>
        <strain evidence="2">JCM 3172</strain>
    </source>
</reference>
<proteinExistence type="predicted"/>
<feature type="compositionally biased region" description="Pro residues" evidence="1">
    <location>
        <begin position="173"/>
        <end position="190"/>
    </location>
</feature>
<evidence type="ECO:0000313" key="2">
    <source>
        <dbReference type="EMBL" id="GGT14725.1"/>
    </source>
</evidence>
<feature type="region of interest" description="Disordered" evidence="1">
    <location>
        <begin position="164"/>
        <end position="195"/>
    </location>
</feature>
<feature type="region of interest" description="Disordered" evidence="1">
    <location>
        <begin position="233"/>
        <end position="252"/>
    </location>
</feature>
<dbReference type="EMBL" id="BMQQ01000001">
    <property type="protein sequence ID" value="GGT14725.1"/>
    <property type="molecule type" value="Genomic_DNA"/>
</dbReference>
<comment type="caution">
    <text evidence="2">The sequence shown here is derived from an EMBL/GenBank/DDBJ whole genome shotgun (WGS) entry which is preliminary data.</text>
</comment>
<organism evidence="2 3">
    <name type="scientific">Streptomyces purpureus</name>
    <dbReference type="NCBI Taxonomy" id="1951"/>
    <lineage>
        <taxon>Bacteria</taxon>
        <taxon>Bacillati</taxon>
        <taxon>Actinomycetota</taxon>
        <taxon>Actinomycetes</taxon>
        <taxon>Kitasatosporales</taxon>
        <taxon>Streptomycetaceae</taxon>
        <taxon>Streptomyces</taxon>
    </lineage>
</organism>
<protein>
    <submittedName>
        <fullName evidence="2">Uncharacterized protein</fullName>
    </submittedName>
</protein>
<name>A0A918GWV0_9ACTN</name>
<evidence type="ECO:0000256" key="1">
    <source>
        <dbReference type="SAM" id="MobiDB-lite"/>
    </source>
</evidence>
<dbReference type="RefSeq" id="WP_189199515.1">
    <property type="nucleotide sequence ID" value="NZ_BMQQ01000001.1"/>
</dbReference>
<keyword evidence="3" id="KW-1185">Reference proteome</keyword>
<sequence length="1555" mass="165776">MTDLGPLRQAVAEAERQRALLGPDATPPQRQDAFRALGSAREVLHTALREFTDAAPGDELLSRLDPDVPLMLMPVRLETRLRVDGDPPTVDVRIFPDDIHVESHEPDPTDGEVQKGKGYWRLVWRAGRNENAAGDRARILLGAWDQLSAALGPARARWIAARLTPKPDNRPDAPLPDKVPGPEPTFPPLPTRARGWNKPAVASTLPDRFVALAYQTASDGRLVLVGQAPGSAVPDKVQMGPDPDAGPTAASPDLDPELLWLSKFQEAQNKGLAIKVPLNLPGYDPTRTPLLTRVLVLGVSASLDPEKSAARVGRLLAGRAADGQAAFVAQGTPTNNIPSARRTASPPPDVEELLKAAAAATSALPPADPWINGDLVAEALGVPRETVAALPGAREPEQADARALQLALWSATGDFFLDELLESESQTQKLPVDRSWLRRHYADLVRARGPLPALRIGKQPYGLLPVTATARWQPNVPAESERLTDLHRVLTTLRPFWEVGVETLPRVGGRAQPGTNLPLPKPELDVLHALGMAPVSRTCGVRGVRGMLNACFTNKLADVQADCPSTVEDRLSKALNRALGITYEPVVSHHQNEPGDPRRLWLPLARITPRPGALDPVEDFLLFLEGVVERFEIPLLAVKPEKARTLLEALLRHTANLEYGRAAAAVAGKNPLTAQLKHRHSEVILSPEVSGAVAADAGVLLRPFTAASLLALDVRDDITGSSVTVHEAVKQARQDQFAAIVSAAHDQHGVLTAVHPQRPWSARLVEIDAALRHLALRAEAWHKRGEDPFAPVERLLGECLDLVSHRLDAWITSLATARLKAMRAPERRPTGVQLGAYGWVENLSRRPDQSSDGCVLAPSIPQATTAAILHSGYLSHASDPGAFAVDLSSRRMRVAMDVLDGVRQGQPIGALLGYRLERRLHDARERPVGRLELDRVIAPLRKHWPSQPLQHDGATPGTAQEFIGAHDVTDGAALGDLTVEAAMQALVPDVEPALNPTEEKFVREQLEALHADIDAVADLLLAEGVHQLAHGNTDRVAATVDSLAAGGEAPPRPQVLDTPAHGTPVTHRIMVVVPRGTRPAAGWDGTSQRDRPRALAEPPLDAWASHQLGPADRIRLRARWIRPGQSGTAAPVRAHDWPLTSHCALDVLALVASGTLRDVLADALVGVRPDDVPSDARPELEADREDGWPRTTRSLLEVEALAAAVNAVLAVGRPGSAADLTTASASAPPAPGGDAELFGRAKAACDGLDGAKTAEDLAALARYGVVVPRSAEDGTPADHAAAAVRQAETRLARAREALPENATPQNTPPEASLAALEAVFGPGFRAVRLVTVPDADELRRSFTGLKGTDEHPAPHDWLEQMATVRPGAAVLADLLLHTEAAGTGRGHGLRVGQRPFDSEKRWVGAAKWTDRADPATAFVVHGPAGPTGPDLSQPVAVLVVDEWTEVIPAATHTAGAAFHFDAPGARAPHAVLLAVPPVAGSPWTLDTLADVVGEALDLAKLRLVDLTALGWLGRYLPAAYLPDSSLGNAPTVGLKAIMKQAVVDGLVGLLSDGES</sequence>
<gene>
    <name evidence="2" type="ORF">GCM10014713_04350</name>
</gene>
<dbReference type="Proteomes" id="UP000619486">
    <property type="component" value="Unassembled WGS sequence"/>
</dbReference>
<reference evidence="2" key="2">
    <citation type="submission" date="2020-09" db="EMBL/GenBank/DDBJ databases">
        <authorList>
            <person name="Sun Q."/>
            <person name="Ohkuma M."/>
        </authorList>
    </citation>
    <scope>NUCLEOTIDE SEQUENCE</scope>
    <source>
        <strain evidence="2">JCM 3172</strain>
    </source>
</reference>
<evidence type="ECO:0000313" key="3">
    <source>
        <dbReference type="Proteomes" id="UP000619486"/>
    </source>
</evidence>
<accession>A0A918GWV0</accession>